<comment type="caution">
    <text evidence="1">The sequence shown here is derived from an EMBL/GenBank/DDBJ whole genome shotgun (WGS) entry which is preliminary data.</text>
</comment>
<reference evidence="2" key="1">
    <citation type="journal article" date="2023" name="Nat. Plants">
        <title>Single-cell RNA sequencing provides a high-resolution roadmap for understanding the multicellular compartmentation of specialized metabolism.</title>
        <authorList>
            <person name="Sun S."/>
            <person name="Shen X."/>
            <person name="Li Y."/>
            <person name="Li Y."/>
            <person name="Wang S."/>
            <person name="Li R."/>
            <person name="Zhang H."/>
            <person name="Shen G."/>
            <person name="Guo B."/>
            <person name="Wei J."/>
            <person name="Xu J."/>
            <person name="St-Pierre B."/>
            <person name="Chen S."/>
            <person name="Sun C."/>
        </authorList>
    </citation>
    <scope>NUCLEOTIDE SEQUENCE [LARGE SCALE GENOMIC DNA]</scope>
</reference>
<dbReference type="EMBL" id="CM044701">
    <property type="protein sequence ID" value="KAI5681154.1"/>
    <property type="molecule type" value="Genomic_DNA"/>
</dbReference>
<dbReference type="Proteomes" id="UP001060085">
    <property type="component" value="Linkage Group LG01"/>
</dbReference>
<organism evidence="1 2">
    <name type="scientific">Catharanthus roseus</name>
    <name type="common">Madagascar periwinkle</name>
    <name type="synonym">Vinca rosea</name>
    <dbReference type="NCBI Taxonomy" id="4058"/>
    <lineage>
        <taxon>Eukaryota</taxon>
        <taxon>Viridiplantae</taxon>
        <taxon>Streptophyta</taxon>
        <taxon>Embryophyta</taxon>
        <taxon>Tracheophyta</taxon>
        <taxon>Spermatophyta</taxon>
        <taxon>Magnoliopsida</taxon>
        <taxon>eudicotyledons</taxon>
        <taxon>Gunneridae</taxon>
        <taxon>Pentapetalae</taxon>
        <taxon>asterids</taxon>
        <taxon>lamiids</taxon>
        <taxon>Gentianales</taxon>
        <taxon>Apocynaceae</taxon>
        <taxon>Rauvolfioideae</taxon>
        <taxon>Vinceae</taxon>
        <taxon>Catharanthinae</taxon>
        <taxon>Catharanthus</taxon>
    </lineage>
</organism>
<evidence type="ECO:0000313" key="1">
    <source>
        <dbReference type="EMBL" id="KAI5681154.1"/>
    </source>
</evidence>
<gene>
    <name evidence="1" type="ORF">M9H77_02381</name>
</gene>
<sequence length="150" mass="17166">MAIAKTGRRTKISRNDGDFQLLNYPTSQQDGPRKFDPTPGSRRMALQSIDSKWRNWKSKLKCKYYDLEKSIQSQSACPAERVPQTQWVKLLKNWDSAEGRNEMNEKITQVPPDSEDTIAPNNILSQVLGPNKYRRVRMLGGSDHATDVWG</sequence>
<protein>
    <submittedName>
        <fullName evidence="1">Uncharacterized protein</fullName>
    </submittedName>
</protein>
<accession>A0ACC0C874</accession>
<proteinExistence type="predicted"/>
<name>A0ACC0C874_CATRO</name>
<evidence type="ECO:0000313" key="2">
    <source>
        <dbReference type="Proteomes" id="UP001060085"/>
    </source>
</evidence>
<keyword evidence="2" id="KW-1185">Reference proteome</keyword>